<evidence type="ECO:0000313" key="2">
    <source>
        <dbReference type="Proteomes" id="UP000271937"/>
    </source>
</evidence>
<dbReference type="GO" id="GO:0005829">
    <property type="term" value="C:cytosol"/>
    <property type="evidence" value="ECO:0007669"/>
    <property type="project" value="TreeGrafter"/>
</dbReference>
<sequence length="267" mass="31665">MIQQIILLLLLVGPILILGAMLAFKIVESGYILIFNKPLYLYFYPFPKKLQPKHKLMLQNEFAFYRRLSDKKKVYFEHRINCFLKTYKFIGNDIAITQEMMLLVAATYVMLTFGMRHYLVQRFNKIVIYPAKYFSASNQEYHKGEYNPRLKAVVFSWEDFLLGHQNSSDNVNLGLHEFAHVLHFHALKSNDPSAAIFYDEFNAIANSYKDEALFATLISKGYFREYAYENQYEFLAVILEHFFESPETFKKQLPELYDRVRKMINFK</sequence>
<dbReference type="SUPFAM" id="SSF55486">
    <property type="entry name" value="Metalloproteases ('zincins'), catalytic domain"/>
    <property type="match status" value="1"/>
</dbReference>
<name>A0A3P3WF23_9FLAO</name>
<accession>A0A3P3WF23</accession>
<dbReference type="PANTHER" id="PTHR30164:SF2">
    <property type="entry name" value="PROTEIN MTFA"/>
    <property type="match status" value="1"/>
</dbReference>
<dbReference type="Gene3D" id="1.10.472.150">
    <property type="entry name" value="Glucose-regulated metallo-peptidase M90, N-terminal domain"/>
    <property type="match status" value="1"/>
</dbReference>
<reference evidence="1 2" key="1">
    <citation type="submission" date="2018-11" db="EMBL/GenBank/DDBJ databases">
        <title>Flavobacterium sp. nov., YIM 102600 draft genome.</title>
        <authorList>
            <person name="Li G."/>
            <person name="Jiang Y."/>
        </authorList>
    </citation>
    <scope>NUCLEOTIDE SEQUENCE [LARGE SCALE GENOMIC DNA]</scope>
    <source>
        <strain evidence="1 2">YIM 102600</strain>
    </source>
</reference>
<dbReference type="InterPro" id="IPR042252">
    <property type="entry name" value="MtfA_N"/>
</dbReference>
<dbReference type="RefSeq" id="WP_125011479.1">
    <property type="nucleotide sequence ID" value="NZ_RQVR01000002.1"/>
</dbReference>
<dbReference type="Proteomes" id="UP000271937">
    <property type="component" value="Unassembled WGS sequence"/>
</dbReference>
<dbReference type="PANTHER" id="PTHR30164">
    <property type="entry name" value="MTFA PEPTIDASE"/>
    <property type="match status" value="1"/>
</dbReference>
<organism evidence="1 2">
    <name type="scientific">Flavobacterium macacae</name>
    <dbReference type="NCBI Taxonomy" id="2488993"/>
    <lineage>
        <taxon>Bacteria</taxon>
        <taxon>Pseudomonadati</taxon>
        <taxon>Bacteroidota</taxon>
        <taxon>Flavobacteriia</taxon>
        <taxon>Flavobacteriales</taxon>
        <taxon>Flavobacteriaceae</taxon>
        <taxon>Flavobacterium</taxon>
    </lineage>
</organism>
<keyword evidence="2" id="KW-1185">Reference proteome</keyword>
<evidence type="ECO:0008006" key="3">
    <source>
        <dbReference type="Google" id="ProtNLM"/>
    </source>
</evidence>
<evidence type="ECO:0000313" key="1">
    <source>
        <dbReference type="EMBL" id="RRJ93700.1"/>
    </source>
</evidence>
<dbReference type="OrthoDB" id="9786424at2"/>
<dbReference type="AlphaFoldDB" id="A0A3P3WF23"/>
<dbReference type="EMBL" id="RQVR01000002">
    <property type="protein sequence ID" value="RRJ93700.1"/>
    <property type="molecule type" value="Genomic_DNA"/>
</dbReference>
<dbReference type="InterPro" id="IPR010384">
    <property type="entry name" value="MtfA_fam"/>
</dbReference>
<dbReference type="Pfam" id="PF06167">
    <property type="entry name" value="Peptidase_M90"/>
    <property type="match status" value="1"/>
</dbReference>
<dbReference type="GO" id="GO:0004177">
    <property type="term" value="F:aminopeptidase activity"/>
    <property type="evidence" value="ECO:0007669"/>
    <property type="project" value="TreeGrafter"/>
</dbReference>
<protein>
    <recommendedName>
        <fullName evidence="3">Zinc-dependent peptidase</fullName>
    </recommendedName>
</protein>
<proteinExistence type="predicted"/>
<comment type="caution">
    <text evidence="1">The sequence shown here is derived from an EMBL/GenBank/DDBJ whole genome shotgun (WGS) entry which is preliminary data.</text>
</comment>
<dbReference type="CDD" id="cd20170">
    <property type="entry name" value="Peptidase_M90-like"/>
    <property type="match status" value="1"/>
</dbReference>
<gene>
    <name evidence="1" type="ORF">EG849_02345</name>
</gene>